<feature type="domain" description="ITPR-interacting" evidence="1">
    <location>
        <begin position="157"/>
        <end position="275"/>
    </location>
</feature>
<dbReference type="OrthoDB" id="6088188at2759"/>
<proteinExistence type="predicted"/>
<dbReference type="CTD" id="9840"/>
<dbReference type="GO" id="GO:0005102">
    <property type="term" value="F:signaling receptor binding"/>
    <property type="evidence" value="ECO:0007669"/>
    <property type="project" value="InterPro"/>
</dbReference>
<dbReference type="SMART" id="SM01257">
    <property type="entry name" value="KRAP_IP3R_bind"/>
    <property type="match status" value="1"/>
</dbReference>
<dbReference type="PANTHER" id="PTHR17469">
    <property type="entry name" value="SPERM SPECIFIC ANTIGEN 2-RELATED"/>
    <property type="match status" value="1"/>
</dbReference>
<reference evidence="3" key="1">
    <citation type="submission" date="2025-08" db="UniProtKB">
        <authorList>
            <consortium name="RefSeq"/>
        </authorList>
    </citation>
    <scope>IDENTIFICATION</scope>
    <source>
        <strain evidence="3">Nigerian</strain>
        <tissue evidence="3">Liver and blood</tissue>
    </source>
</reference>
<dbReference type="Proteomes" id="UP000008143">
    <property type="component" value="Chromosome 2"/>
</dbReference>
<keyword evidence="2" id="KW-1185">Reference proteome</keyword>
<dbReference type="AlphaFoldDB" id="A0A8J1J599"/>
<sequence length="285" mass="32029">MGIHITLLICCSGRLKKSSESCCCQALSHMKCSHSQRSATSERHSAWKQRSRHWHTALEEDDTVDVIMKLPEFTYQDLDNVFVEKGGSINMIQHWLQDCRSSVEGAPEDTYLSHIRAGTWSKENSTDDDFNLGAEAILLSDHCKFIARMENEKARAKFSHMGNSMASSSTIKTSSSVSEILSLYQEDAETILYNLGFACVDPCAAHTIPTRYFLSPSRAAGIDFKLFLESQMQRIEKENYSYLPSLNIFATSVDSFHSLHSHMMMAPLQNITPAPGIEGLQMLFL</sequence>
<evidence type="ECO:0000313" key="4">
    <source>
        <dbReference type="Xenbase" id="XB-GENE-22069267"/>
    </source>
</evidence>
<accession>A0A8J1J599</accession>
<dbReference type="OMA" id="ACEDPCA"/>
<dbReference type="Pfam" id="PF14722">
    <property type="entry name" value="KRAP_IP3R_bind"/>
    <property type="match status" value="1"/>
</dbReference>
<protein>
    <submittedName>
        <fullName evidence="3">Protein TESPA1 isoform X1</fullName>
    </submittedName>
</protein>
<dbReference type="InterPro" id="IPR043444">
    <property type="entry name" value="TESPA1-like"/>
</dbReference>
<dbReference type="GeneID" id="100490993"/>
<dbReference type="PANTHER" id="PTHR17469:SF1">
    <property type="entry name" value="PROTEIN TESPA1"/>
    <property type="match status" value="1"/>
</dbReference>
<organism evidence="2 3">
    <name type="scientific">Xenopus tropicalis</name>
    <name type="common">Western clawed frog</name>
    <name type="synonym">Silurana tropicalis</name>
    <dbReference type="NCBI Taxonomy" id="8364"/>
    <lineage>
        <taxon>Eukaryota</taxon>
        <taxon>Metazoa</taxon>
        <taxon>Chordata</taxon>
        <taxon>Craniata</taxon>
        <taxon>Vertebrata</taxon>
        <taxon>Euteleostomi</taxon>
        <taxon>Amphibia</taxon>
        <taxon>Batrachia</taxon>
        <taxon>Anura</taxon>
        <taxon>Pipoidea</taxon>
        <taxon>Pipidae</taxon>
        <taxon>Xenopodinae</taxon>
        <taxon>Xenopus</taxon>
        <taxon>Silurana</taxon>
    </lineage>
</organism>
<gene>
    <name evidence="3 4" type="primary">tespa1</name>
</gene>
<name>A0A8J1J599_XENTR</name>
<dbReference type="InterPro" id="IPR029325">
    <property type="entry name" value="ITPR-bd"/>
</dbReference>
<evidence type="ECO:0000313" key="3">
    <source>
        <dbReference type="RefSeq" id="XP_031753049.1"/>
    </source>
</evidence>
<dbReference type="AGR" id="Xenbase:XB-GENE-22069267"/>
<evidence type="ECO:0000259" key="1">
    <source>
        <dbReference type="SMART" id="SM01257"/>
    </source>
</evidence>
<dbReference type="RefSeq" id="XP_031753049.1">
    <property type="nucleotide sequence ID" value="XM_031897189.1"/>
</dbReference>
<evidence type="ECO:0000313" key="2">
    <source>
        <dbReference type="Proteomes" id="UP000008143"/>
    </source>
</evidence>
<dbReference type="Xenbase" id="XB-GENE-22069267">
    <property type="gene designation" value="tespa1"/>
</dbReference>